<accession>A0A0B7BMY5</accession>
<evidence type="ECO:0000313" key="2">
    <source>
        <dbReference type="EMBL" id="CEK93716.1"/>
    </source>
</evidence>
<feature type="compositionally biased region" description="Basic residues" evidence="1">
    <location>
        <begin position="1"/>
        <end position="12"/>
    </location>
</feature>
<name>A0A0B7BMY5_9EUPU</name>
<gene>
    <name evidence="2" type="primary">ORF196867</name>
</gene>
<sequence length="54" mass="6564">MIQRLRHQRLQHQQRQQRQQHKKRVLQPRPSCQIQKMTSKESYINGEVPLETAS</sequence>
<organism evidence="2">
    <name type="scientific">Arion vulgaris</name>
    <dbReference type="NCBI Taxonomy" id="1028688"/>
    <lineage>
        <taxon>Eukaryota</taxon>
        <taxon>Metazoa</taxon>
        <taxon>Spiralia</taxon>
        <taxon>Lophotrochozoa</taxon>
        <taxon>Mollusca</taxon>
        <taxon>Gastropoda</taxon>
        <taxon>Heterobranchia</taxon>
        <taxon>Euthyneura</taxon>
        <taxon>Panpulmonata</taxon>
        <taxon>Eupulmonata</taxon>
        <taxon>Stylommatophora</taxon>
        <taxon>Helicina</taxon>
        <taxon>Arionoidea</taxon>
        <taxon>Arionidae</taxon>
        <taxon>Arion</taxon>
    </lineage>
</organism>
<protein>
    <submittedName>
        <fullName evidence="2">Uncharacterized protein</fullName>
    </submittedName>
</protein>
<feature type="compositionally biased region" description="Polar residues" evidence="1">
    <location>
        <begin position="30"/>
        <end position="42"/>
    </location>
</feature>
<dbReference type="EMBL" id="HACG01046851">
    <property type="protein sequence ID" value="CEK93716.1"/>
    <property type="molecule type" value="Transcribed_RNA"/>
</dbReference>
<dbReference type="AlphaFoldDB" id="A0A0B7BMY5"/>
<proteinExistence type="predicted"/>
<feature type="region of interest" description="Disordered" evidence="1">
    <location>
        <begin position="1"/>
        <end position="54"/>
    </location>
</feature>
<evidence type="ECO:0000256" key="1">
    <source>
        <dbReference type="SAM" id="MobiDB-lite"/>
    </source>
</evidence>
<reference evidence="2" key="1">
    <citation type="submission" date="2014-12" db="EMBL/GenBank/DDBJ databases">
        <title>Insight into the proteome of Arion vulgaris.</title>
        <authorList>
            <person name="Aradska J."/>
            <person name="Bulat T."/>
            <person name="Smidak R."/>
            <person name="Sarate P."/>
            <person name="Gangsoo J."/>
            <person name="Sialana F."/>
            <person name="Bilban M."/>
            <person name="Lubec G."/>
        </authorList>
    </citation>
    <scope>NUCLEOTIDE SEQUENCE</scope>
    <source>
        <tissue evidence="2">Skin</tissue>
    </source>
</reference>